<name>A0A0C2NGQ7_9VIBR</name>
<accession>A0A0C2P0Z9</accession>
<sequence length="419" mass="47571">MIRRLSSTRSLTSRLAYFFVGISVAMGFVTFIVFSVALHWSEDRVGERRILLDKDIAIDRFIAGEEGKIKIDVLTTAYNDVLLLPESYRRYLENEDRFLGEIEFDHYPDSRMVYKGYYTLNGQVKDVVLLSTIDNVEFSLEEVVYSGIIVVFIVSLLMFLFGTLLYRLSIRLIEPLNGIADQLAHQTGNSESAFTISNEAAEEFQVLTQRLNQYRTDLNLALKREQAFARYASHELRTPLTVLKGAGTLLARTEQPEFNQRQITRIKNATNQMSTMVDALLGLVRYERNTEDTPLRIITENELQSIVIDNSSQAMEKDLNIHLVIDALPHVQATQPVMNMIIGNLIRNAIAASAEGEISIHVTDKMIEITDDGPGLNNQPNQDGHGLGLLIVDDLSRRYQWRFRLYNHATRGCVASITF</sequence>
<keyword evidence="3" id="KW-0597">Phosphoprotein</keyword>
<keyword evidence="6 10" id="KW-0418">Kinase</keyword>
<dbReference type="SMART" id="SM00387">
    <property type="entry name" value="HATPase_c"/>
    <property type="match status" value="1"/>
</dbReference>
<dbReference type="EMBL" id="JTKH01000003">
    <property type="protein sequence ID" value="KII82020.1"/>
    <property type="molecule type" value="Genomic_DNA"/>
</dbReference>
<evidence type="ECO:0000256" key="8">
    <source>
        <dbReference type="SAM" id="Phobius"/>
    </source>
</evidence>
<dbReference type="CDD" id="cd00075">
    <property type="entry name" value="HATPase"/>
    <property type="match status" value="1"/>
</dbReference>
<keyword evidence="8" id="KW-0472">Membrane</keyword>
<evidence type="ECO:0000256" key="7">
    <source>
        <dbReference type="ARBA" id="ARBA00022989"/>
    </source>
</evidence>
<dbReference type="InterPro" id="IPR050428">
    <property type="entry name" value="TCS_sensor_his_kinase"/>
</dbReference>
<dbReference type="RefSeq" id="WP_040986909.1">
    <property type="nucleotide sequence ID" value="NZ_JTKH01000003.1"/>
</dbReference>
<evidence type="ECO:0000256" key="4">
    <source>
        <dbReference type="ARBA" id="ARBA00022679"/>
    </source>
</evidence>
<evidence type="ECO:0000256" key="3">
    <source>
        <dbReference type="ARBA" id="ARBA00022553"/>
    </source>
</evidence>
<dbReference type="EC" id="2.7.13.3" evidence="2"/>
<evidence type="ECO:0000256" key="2">
    <source>
        <dbReference type="ARBA" id="ARBA00012438"/>
    </source>
</evidence>
<dbReference type="SUPFAM" id="SSF47384">
    <property type="entry name" value="Homodimeric domain of signal transducing histidine kinase"/>
    <property type="match status" value="1"/>
</dbReference>
<evidence type="ECO:0000259" key="9">
    <source>
        <dbReference type="PROSITE" id="PS50109"/>
    </source>
</evidence>
<dbReference type="SUPFAM" id="SSF55874">
    <property type="entry name" value="ATPase domain of HSP90 chaperone/DNA topoisomerase II/histidine kinase"/>
    <property type="match status" value="1"/>
</dbReference>
<dbReference type="InterPro" id="IPR036890">
    <property type="entry name" value="HATPase_C_sf"/>
</dbReference>
<comment type="caution">
    <text evidence="10">The sequence shown here is derived from an EMBL/GenBank/DDBJ whole genome shotgun (WGS) entry which is preliminary data.</text>
</comment>
<feature type="domain" description="Histidine kinase" evidence="9">
    <location>
        <begin position="231"/>
        <end position="419"/>
    </location>
</feature>
<dbReference type="PANTHER" id="PTHR45436">
    <property type="entry name" value="SENSOR HISTIDINE KINASE YKOH"/>
    <property type="match status" value="1"/>
</dbReference>
<keyword evidence="11" id="KW-1185">Reference proteome</keyword>
<dbReference type="AlphaFoldDB" id="A0A0C2NGQ7"/>
<evidence type="ECO:0000256" key="5">
    <source>
        <dbReference type="ARBA" id="ARBA00022692"/>
    </source>
</evidence>
<dbReference type="SMART" id="SM00388">
    <property type="entry name" value="HisKA"/>
    <property type="match status" value="1"/>
</dbReference>
<reference evidence="10 11" key="1">
    <citation type="submission" date="2014-11" db="EMBL/GenBank/DDBJ databases">
        <title>Draft Genome Sequence of Vibrio piscirenalis strains CECT 8603T and CECT 8604, two marine Gammaproteobacterium isolated from cultured gilthead sea bream (Sparus aurata).</title>
        <authorList>
            <person name="Arahal D.R."/>
            <person name="Rodrigo-Torres L."/>
            <person name="Lucena T."/>
            <person name="Pujalte M.J."/>
        </authorList>
    </citation>
    <scope>NUCLEOTIDE SEQUENCE [LARGE SCALE GENOMIC DNA]</scope>
    <source>
        <strain evidence="10 11">DCR 1-4-2</strain>
    </source>
</reference>
<evidence type="ECO:0000313" key="10">
    <source>
        <dbReference type="EMBL" id="KII82020.1"/>
    </source>
</evidence>
<feature type="transmembrane region" description="Helical" evidence="8">
    <location>
        <begin position="143"/>
        <end position="166"/>
    </location>
</feature>
<dbReference type="OrthoDB" id="9121563at2"/>
<dbReference type="Pfam" id="PF00512">
    <property type="entry name" value="HisKA"/>
    <property type="match status" value="1"/>
</dbReference>
<comment type="catalytic activity">
    <reaction evidence="1">
        <text>ATP + protein L-histidine = ADP + protein N-phospho-L-histidine.</text>
        <dbReference type="EC" id="2.7.13.3"/>
    </reaction>
</comment>
<dbReference type="STRING" id="1461322.OJ16_02205"/>
<keyword evidence="7 8" id="KW-1133">Transmembrane helix</keyword>
<dbReference type="PANTHER" id="PTHR45436:SF5">
    <property type="entry name" value="SENSOR HISTIDINE KINASE TRCS"/>
    <property type="match status" value="1"/>
</dbReference>
<evidence type="ECO:0000313" key="11">
    <source>
        <dbReference type="Proteomes" id="UP000031672"/>
    </source>
</evidence>
<dbReference type="InterPro" id="IPR005467">
    <property type="entry name" value="His_kinase_dom"/>
</dbReference>
<dbReference type="InterPro" id="IPR003594">
    <property type="entry name" value="HATPase_dom"/>
</dbReference>
<dbReference type="CDD" id="cd00082">
    <property type="entry name" value="HisKA"/>
    <property type="match status" value="1"/>
</dbReference>
<evidence type="ECO:0000256" key="6">
    <source>
        <dbReference type="ARBA" id="ARBA00022777"/>
    </source>
</evidence>
<dbReference type="PROSITE" id="PS50109">
    <property type="entry name" value="HIS_KIN"/>
    <property type="match status" value="1"/>
</dbReference>
<dbReference type="GO" id="GO:0000155">
    <property type="term" value="F:phosphorelay sensor kinase activity"/>
    <property type="evidence" value="ECO:0007669"/>
    <property type="project" value="InterPro"/>
</dbReference>
<gene>
    <name evidence="10" type="ORF">OJ16_02205</name>
</gene>
<dbReference type="InterPro" id="IPR003661">
    <property type="entry name" value="HisK_dim/P_dom"/>
</dbReference>
<dbReference type="Pfam" id="PF02518">
    <property type="entry name" value="HATPase_c"/>
    <property type="match status" value="1"/>
</dbReference>
<accession>A0A0C2NGQ7</accession>
<dbReference type="Gene3D" id="3.30.565.10">
    <property type="entry name" value="Histidine kinase-like ATPase, C-terminal domain"/>
    <property type="match status" value="1"/>
</dbReference>
<dbReference type="Proteomes" id="UP000031672">
    <property type="component" value="Unassembled WGS sequence"/>
</dbReference>
<dbReference type="InterPro" id="IPR036097">
    <property type="entry name" value="HisK_dim/P_sf"/>
</dbReference>
<feature type="transmembrane region" description="Helical" evidence="8">
    <location>
        <begin position="15"/>
        <end position="40"/>
    </location>
</feature>
<keyword evidence="5 8" id="KW-0812">Transmembrane</keyword>
<dbReference type="Gene3D" id="1.10.287.130">
    <property type="match status" value="1"/>
</dbReference>
<protein>
    <recommendedName>
        <fullName evidence="2">histidine kinase</fullName>
        <ecNumber evidence="2">2.7.13.3</ecNumber>
    </recommendedName>
</protein>
<proteinExistence type="predicted"/>
<evidence type="ECO:0000256" key="1">
    <source>
        <dbReference type="ARBA" id="ARBA00000085"/>
    </source>
</evidence>
<organism evidence="10 11">
    <name type="scientific">Vibrio renipiscarius</name>
    <dbReference type="NCBI Taxonomy" id="1461322"/>
    <lineage>
        <taxon>Bacteria</taxon>
        <taxon>Pseudomonadati</taxon>
        <taxon>Pseudomonadota</taxon>
        <taxon>Gammaproteobacteria</taxon>
        <taxon>Vibrionales</taxon>
        <taxon>Vibrionaceae</taxon>
        <taxon>Vibrio</taxon>
    </lineage>
</organism>
<keyword evidence="4" id="KW-0808">Transferase</keyword>